<organism evidence="3 4">
    <name type="scientific">Monosiga brevicollis</name>
    <name type="common">Choanoflagellate</name>
    <dbReference type="NCBI Taxonomy" id="81824"/>
    <lineage>
        <taxon>Eukaryota</taxon>
        <taxon>Choanoflagellata</taxon>
        <taxon>Craspedida</taxon>
        <taxon>Salpingoecidae</taxon>
        <taxon>Monosiga</taxon>
    </lineage>
</organism>
<feature type="signal peptide" evidence="2">
    <location>
        <begin position="1"/>
        <end position="17"/>
    </location>
</feature>
<protein>
    <submittedName>
        <fullName evidence="3">Uncharacterized protein</fullName>
    </submittedName>
</protein>
<evidence type="ECO:0000313" key="4">
    <source>
        <dbReference type="Proteomes" id="UP000001357"/>
    </source>
</evidence>
<dbReference type="GeneID" id="5895069"/>
<dbReference type="EMBL" id="CH991574">
    <property type="protein sequence ID" value="EDQ85437.1"/>
    <property type="molecule type" value="Genomic_DNA"/>
</dbReference>
<dbReference type="FunCoup" id="A9VAU6">
    <property type="interactions" value="46"/>
</dbReference>
<feature type="region of interest" description="Disordered" evidence="1">
    <location>
        <begin position="176"/>
        <end position="264"/>
    </location>
</feature>
<feature type="compositionally biased region" description="Polar residues" evidence="1">
    <location>
        <begin position="203"/>
        <end position="215"/>
    </location>
</feature>
<evidence type="ECO:0000256" key="2">
    <source>
        <dbReference type="SAM" id="SignalP"/>
    </source>
</evidence>
<dbReference type="Proteomes" id="UP000001357">
    <property type="component" value="Unassembled WGS sequence"/>
</dbReference>
<dbReference type="InParanoid" id="A9VAU6"/>
<dbReference type="RefSeq" id="XP_001749848.1">
    <property type="nucleotide sequence ID" value="XM_001749796.1"/>
</dbReference>
<feature type="region of interest" description="Disordered" evidence="1">
    <location>
        <begin position="55"/>
        <end position="107"/>
    </location>
</feature>
<keyword evidence="2" id="KW-0732">Signal</keyword>
<accession>A9VAU6</accession>
<feature type="compositionally biased region" description="Polar residues" evidence="1">
    <location>
        <begin position="81"/>
        <end position="90"/>
    </location>
</feature>
<gene>
    <name evidence="3" type="ORF">MONBRDRAFT_29349</name>
</gene>
<proteinExistence type="predicted"/>
<feature type="chain" id="PRO_5002745308" evidence="2">
    <location>
        <begin position="18"/>
        <end position="411"/>
    </location>
</feature>
<reference evidence="3 4" key="1">
    <citation type="journal article" date="2008" name="Nature">
        <title>The genome of the choanoflagellate Monosiga brevicollis and the origin of metazoans.</title>
        <authorList>
            <consortium name="JGI Sequencing"/>
            <person name="King N."/>
            <person name="Westbrook M.J."/>
            <person name="Young S.L."/>
            <person name="Kuo A."/>
            <person name="Abedin M."/>
            <person name="Chapman J."/>
            <person name="Fairclough S."/>
            <person name="Hellsten U."/>
            <person name="Isogai Y."/>
            <person name="Letunic I."/>
            <person name="Marr M."/>
            <person name="Pincus D."/>
            <person name="Putnam N."/>
            <person name="Rokas A."/>
            <person name="Wright K.J."/>
            <person name="Zuzow R."/>
            <person name="Dirks W."/>
            <person name="Good M."/>
            <person name="Goodstein D."/>
            <person name="Lemons D."/>
            <person name="Li W."/>
            <person name="Lyons J.B."/>
            <person name="Morris A."/>
            <person name="Nichols S."/>
            <person name="Richter D.J."/>
            <person name="Salamov A."/>
            <person name="Bork P."/>
            <person name="Lim W.A."/>
            <person name="Manning G."/>
            <person name="Miller W.T."/>
            <person name="McGinnis W."/>
            <person name="Shapiro H."/>
            <person name="Tjian R."/>
            <person name="Grigoriev I.V."/>
            <person name="Rokhsar D."/>
        </authorList>
    </citation>
    <scope>NUCLEOTIDE SEQUENCE [LARGE SCALE GENOMIC DNA]</scope>
    <source>
        <strain evidence="4">MX1 / ATCC 50154</strain>
    </source>
</reference>
<keyword evidence="4" id="KW-1185">Reference proteome</keyword>
<evidence type="ECO:0000313" key="3">
    <source>
        <dbReference type="EMBL" id="EDQ85437.1"/>
    </source>
</evidence>
<evidence type="ECO:0000256" key="1">
    <source>
        <dbReference type="SAM" id="MobiDB-lite"/>
    </source>
</evidence>
<sequence>MAFLGLSAVILQALCRASWTLPASPASQLLQAACLSLPIAHLALTLWEQAPKAAEHQTTSQTAEPELKSERGTSVGFDGSGTVSQSSSEPDSNRPLRRNSVSAETGGNVNLSVNKLLMKQHHHIEMLQTQLKQAETHEARVRELQDQVQEQHQLRERLKTLQAKFDKLTTRATSLEDANDGLRRDNAQLRQRQQQLTEELSEAQEQLGSPRQTASPKPDLDAAEEASSAANATGPTELNPAASAGTPDPTLEGPVTPTTKRDNVDRLKARLNKKYQELEQISHQLQATRNKLERAEQRQQQTEYEHRYLLQAHADLQLQLTQHSMLIAELKDSLLEEQGERQQLEMQLAHMELHYTQASEEDSLLSMVFDSVGELETQPLYGELEPDTDSLFAPATASRLPYPEDDAWKPF</sequence>
<dbReference type="AlphaFoldDB" id="A9VAU6"/>
<name>A9VAU6_MONBE</name>
<dbReference type="KEGG" id="mbr:MONBRDRAFT_29349"/>